<dbReference type="RefSeq" id="WP_202048618.1">
    <property type="nucleotide sequence ID" value="NZ_JBFQGM010000007.1"/>
</dbReference>
<dbReference type="EMBL" id="JBFQGM010000007">
    <property type="protein sequence ID" value="MFL9463038.1"/>
    <property type="molecule type" value="Genomic_DNA"/>
</dbReference>
<accession>A0ABW8WPS1</accession>
<keyword evidence="2" id="KW-1185">Reference proteome</keyword>
<dbReference type="Proteomes" id="UP001628874">
    <property type="component" value="Unassembled WGS sequence"/>
</dbReference>
<protein>
    <recommendedName>
        <fullName evidence="3">Bacteriocin</fullName>
    </recommendedName>
</protein>
<gene>
    <name evidence="1" type="ORF">AB0759_20730</name>
</gene>
<reference evidence="1 2" key="1">
    <citation type="submission" date="2024-07" db="EMBL/GenBank/DDBJ databases">
        <authorList>
            <person name="Tripathy S."/>
        </authorList>
    </citation>
    <scope>NUCLEOTIDE SEQUENCE [LARGE SCALE GENOMIC DNA]</scope>
    <source>
        <strain evidence="1 2">VB-61278_2</strain>
    </source>
</reference>
<evidence type="ECO:0008006" key="3">
    <source>
        <dbReference type="Google" id="ProtNLM"/>
    </source>
</evidence>
<evidence type="ECO:0000313" key="2">
    <source>
        <dbReference type="Proteomes" id="UP001628874"/>
    </source>
</evidence>
<proteinExistence type="predicted"/>
<sequence>MANIKVSDMNLAGSELFMDSESFLNDLTDMDVTSVQGGEGYGLGEFYGLNYKVLEAGLVGLGITNVVSLVKSFSANGLGGIGTGATTGATTAAGTGATTAGASTLQLTI</sequence>
<comment type="caution">
    <text evidence="1">The sequence shown here is derived from an EMBL/GenBank/DDBJ whole genome shotgun (WGS) entry which is preliminary data.</text>
</comment>
<organism evidence="1 2">
    <name type="scientific">Scytonema tolypothrichoides VB-61278_2</name>
    <dbReference type="NCBI Taxonomy" id="3232314"/>
    <lineage>
        <taxon>Bacteria</taxon>
        <taxon>Bacillati</taxon>
        <taxon>Cyanobacteriota</taxon>
        <taxon>Cyanophyceae</taxon>
        <taxon>Nostocales</taxon>
        <taxon>Scytonemataceae</taxon>
        <taxon>Scytonema</taxon>
    </lineage>
</organism>
<name>A0ABW8WPS1_9CYAN</name>
<evidence type="ECO:0000313" key="1">
    <source>
        <dbReference type="EMBL" id="MFL9463038.1"/>
    </source>
</evidence>